<dbReference type="AlphaFoldDB" id="A0A6I6JHT9"/>
<dbReference type="Pfam" id="PF13524">
    <property type="entry name" value="Glyco_trans_1_2"/>
    <property type="match status" value="1"/>
</dbReference>
<gene>
    <name evidence="2" type="ORF">GM415_07805</name>
</gene>
<dbReference type="RefSeq" id="WP_158947257.1">
    <property type="nucleotide sequence ID" value="NZ_CP046400.1"/>
</dbReference>
<dbReference type="SUPFAM" id="SSF53756">
    <property type="entry name" value="UDP-Glycosyltransferase/glycogen phosphorylase"/>
    <property type="match status" value="1"/>
</dbReference>
<keyword evidence="3" id="KW-1185">Reference proteome</keyword>
<feature type="domain" description="Spore protein YkvP/CgeB glycosyl transferase-like" evidence="1">
    <location>
        <begin position="171"/>
        <end position="277"/>
    </location>
</feature>
<dbReference type="Proteomes" id="UP000428328">
    <property type="component" value="Chromosome"/>
</dbReference>
<organism evidence="2 3">
    <name type="scientific">Pseudodesulfovibrio cashew</name>
    <dbReference type="NCBI Taxonomy" id="2678688"/>
    <lineage>
        <taxon>Bacteria</taxon>
        <taxon>Pseudomonadati</taxon>
        <taxon>Thermodesulfobacteriota</taxon>
        <taxon>Desulfovibrionia</taxon>
        <taxon>Desulfovibrionales</taxon>
        <taxon>Desulfovibrionaceae</taxon>
    </lineage>
</organism>
<dbReference type="Gene3D" id="3.40.50.2000">
    <property type="entry name" value="Glycogen Phosphorylase B"/>
    <property type="match status" value="1"/>
</dbReference>
<dbReference type="EMBL" id="CP046400">
    <property type="protein sequence ID" value="QGY40033.1"/>
    <property type="molecule type" value="Genomic_DNA"/>
</dbReference>
<dbReference type="InterPro" id="IPR055259">
    <property type="entry name" value="YkvP/CgeB_Glyco_trans-like"/>
</dbReference>
<proteinExistence type="predicted"/>
<keyword evidence="2" id="KW-0808">Transferase</keyword>
<dbReference type="GO" id="GO:0016740">
    <property type="term" value="F:transferase activity"/>
    <property type="evidence" value="ECO:0007669"/>
    <property type="project" value="UniProtKB-KW"/>
</dbReference>
<reference evidence="2 3" key="1">
    <citation type="submission" date="2019-11" db="EMBL/GenBank/DDBJ databases">
        <authorList>
            <person name="Zheng R.K."/>
            <person name="Sun C.M."/>
        </authorList>
    </citation>
    <scope>NUCLEOTIDE SEQUENCE [LARGE SCALE GENOMIC DNA]</scope>
    <source>
        <strain evidence="2 3">SRB007</strain>
    </source>
</reference>
<evidence type="ECO:0000313" key="2">
    <source>
        <dbReference type="EMBL" id="QGY40033.1"/>
    </source>
</evidence>
<name>A0A6I6JHT9_9BACT</name>
<protein>
    <submittedName>
        <fullName evidence="2">Glycosyltransferase</fullName>
    </submittedName>
</protein>
<sequence length="331" mass="37317">MSSSKTIAWIGGIYFREHVRALGHNVVQIQLNEPALLTWEDLVSKTGREPDAVVYADRSFPPPLAGVERFPCPSVFYAIDSHIHSWYPMYAQGFDLAAVSLRDHLPRFRQRLPHSQVIWLPAYARDDLTPPDSPVQKEWDLLFAGTVDPETTPERHVFLKELKARFPNLEVRSGRFGELFPRARVVLNYAERGDLNFRVFEALACGACLVTPEVGHGQSRLFEDGVHLATYPMDDMDALIDTVCALLADPERREAMSRAGLTAVRKSHLAAHRAATLDEALRTLPPEAVTKRLENADHIHAKYLKLVYLHWAEAYGDSELGRAYLRAALGR</sequence>
<dbReference type="KEGG" id="psel:GM415_07805"/>
<evidence type="ECO:0000259" key="1">
    <source>
        <dbReference type="Pfam" id="PF13524"/>
    </source>
</evidence>
<accession>A0A6I6JHT9</accession>
<evidence type="ECO:0000313" key="3">
    <source>
        <dbReference type="Proteomes" id="UP000428328"/>
    </source>
</evidence>